<dbReference type="AlphaFoldDB" id="A0A2H5XDA7"/>
<organism evidence="2 3">
    <name type="scientific">Candidatus Fervidibacter japonicus</name>
    <dbReference type="NCBI Taxonomy" id="2035412"/>
    <lineage>
        <taxon>Bacteria</taxon>
        <taxon>Candidatus Fervidibacterota</taxon>
        <taxon>Candidatus Fervidibacter</taxon>
    </lineage>
</organism>
<comment type="caution">
    <text evidence="2">The sequence shown here is derived from an EMBL/GenBank/DDBJ whole genome shotgun (WGS) entry which is preliminary data.</text>
</comment>
<protein>
    <recommendedName>
        <fullName evidence="4">Type II secretion system protein G</fullName>
    </recommendedName>
</protein>
<feature type="transmembrane region" description="Helical" evidence="1">
    <location>
        <begin position="7"/>
        <end position="31"/>
    </location>
</feature>
<evidence type="ECO:0008006" key="4">
    <source>
        <dbReference type="Google" id="ProtNLM"/>
    </source>
</evidence>
<evidence type="ECO:0000313" key="2">
    <source>
        <dbReference type="EMBL" id="GBC99154.1"/>
    </source>
</evidence>
<dbReference type="EMBL" id="BEHT01000021">
    <property type="protein sequence ID" value="GBC99154.1"/>
    <property type="molecule type" value="Genomic_DNA"/>
</dbReference>
<dbReference type="NCBIfam" id="TIGR02532">
    <property type="entry name" value="IV_pilin_GFxxxE"/>
    <property type="match status" value="1"/>
</dbReference>
<dbReference type="Gene3D" id="3.30.700.10">
    <property type="entry name" value="Glycoprotein, Type 4 Pilin"/>
    <property type="match status" value="1"/>
</dbReference>
<dbReference type="Proteomes" id="UP000236173">
    <property type="component" value="Unassembled WGS sequence"/>
</dbReference>
<accession>A0A2H5XDA7</accession>
<dbReference type="InterPro" id="IPR045584">
    <property type="entry name" value="Pilin-like"/>
</dbReference>
<reference evidence="3" key="1">
    <citation type="submission" date="2017-09" db="EMBL/GenBank/DDBJ databases">
        <title>Metaegenomics of thermophilic ammonia-oxidizing enrichment culture.</title>
        <authorList>
            <person name="Kato S."/>
            <person name="Suzuki K."/>
        </authorList>
    </citation>
    <scope>NUCLEOTIDE SEQUENCE [LARGE SCALE GENOMIC DNA]</scope>
</reference>
<dbReference type="Pfam" id="PF07963">
    <property type="entry name" value="N_methyl"/>
    <property type="match status" value="1"/>
</dbReference>
<name>A0A2H5XDA7_9BACT</name>
<dbReference type="SUPFAM" id="SSF54523">
    <property type="entry name" value="Pili subunits"/>
    <property type="match status" value="1"/>
</dbReference>
<keyword evidence="1" id="KW-0812">Transmembrane</keyword>
<proteinExistence type="predicted"/>
<dbReference type="PANTHER" id="PTHR30093">
    <property type="entry name" value="GENERAL SECRETION PATHWAY PROTEIN G"/>
    <property type="match status" value="1"/>
</dbReference>
<gene>
    <name evidence="2" type="ORF">HRbin17_01675</name>
</gene>
<sequence length="228" mass="26249">MRQTKNGFTLVELLVVIAVIAILAAILFPVFSQARRRALLARCLSETRQIGQAVLMYAQDYDEIMPPVQNYYNPDTNWGFIALIPYLRNDQAWDCPVCDPLAEGYVSIRFRVSIDKRLNDWMSWTCRTGSSQCVFRAKSLAHCMNPVLFFVVSDRHWLGTHHVVADSQTERLIAVAPMAFADGHIKAVRIYSAYDRMNWPIPYHWDFPNCHWATDPLLVEDYSRYGGL</sequence>
<evidence type="ECO:0000256" key="1">
    <source>
        <dbReference type="SAM" id="Phobius"/>
    </source>
</evidence>
<evidence type="ECO:0000313" key="3">
    <source>
        <dbReference type="Proteomes" id="UP000236173"/>
    </source>
</evidence>
<keyword evidence="1" id="KW-0472">Membrane</keyword>
<dbReference type="InterPro" id="IPR012902">
    <property type="entry name" value="N_methyl_site"/>
</dbReference>
<keyword evidence="1" id="KW-1133">Transmembrane helix</keyword>